<feature type="region of interest" description="Disordered" evidence="3">
    <location>
        <begin position="54"/>
        <end position="85"/>
    </location>
</feature>
<feature type="compositionally biased region" description="Polar residues" evidence="3">
    <location>
        <begin position="54"/>
        <end position="64"/>
    </location>
</feature>
<feature type="compositionally biased region" description="Low complexity" evidence="3">
    <location>
        <begin position="65"/>
        <end position="74"/>
    </location>
</feature>
<dbReference type="GO" id="GO:0005509">
    <property type="term" value="F:calcium ion binding"/>
    <property type="evidence" value="ECO:0007669"/>
    <property type="project" value="InterPro"/>
</dbReference>
<evidence type="ECO:0000313" key="5">
    <source>
        <dbReference type="EMBL" id="CAE0492103.1"/>
    </source>
</evidence>
<feature type="coiled-coil region" evidence="2">
    <location>
        <begin position="430"/>
        <end position="493"/>
    </location>
</feature>
<dbReference type="InterPro" id="IPR002048">
    <property type="entry name" value="EF_hand_dom"/>
</dbReference>
<feature type="compositionally biased region" description="Polar residues" evidence="3">
    <location>
        <begin position="1061"/>
        <end position="1072"/>
    </location>
</feature>
<feature type="region of interest" description="Disordered" evidence="3">
    <location>
        <begin position="1195"/>
        <end position="1276"/>
    </location>
</feature>
<keyword evidence="2" id="KW-0175">Coiled coil</keyword>
<dbReference type="PROSITE" id="PS50222">
    <property type="entry name" value="EF_HAND_2"/>
    <property type="match status" value="1"/>
</dbReference>
<feature type="region of interest" description="Disordered" evidence="3">
    <location>
        <begin position="1029"/>
        <end position="1084"/>
    </location>
</feature>
<feature type="compositionally biased region" description="Low complexity" evidence="3">
    <location>
        <begin position="1243"/>
        <end position="1276"/>
    </location>
</feature>
<feature type="region of interest" description="Disordered" evidence="3">
    <location>
        <begin position="1120"/>
        <end position="1153"/>
    </location>
</feature>
<feature type="compositionally biased region" description="Polar residues" evidence="3">
    <location>
        <begin position="926"/>
        <end position="939"/>
    </location>
</feature>
<dbReference type="EMBL" id="HBIP01012626">
    <property type="protein sequence ID" value="CAE0492103.1"/>
    <property type="molecule type" value="Transcribed_RNA"/>
</dbReference>
<proteinExistence type="predicted"/>
<accession>A0A7S3QSU2</accession>
<feature type="coiled-coil region" evidence="2">
    <location>
        <begin position="370"/>
        <end position="404"/>
    </location>
</feature>
<dbReference type="PROSITE" id="PS00018">
    <property type="entry name" value="EF_HAND_1"/>
    <property type="match status" value="1"/>
</dbReference>
<evidence type="ECO:0000256" key="2">
    <source>
        <dbReference type="SAM" id="Coils"/>
    </source>
</evidence>
<feature type="region of interest" description="Disordered" evidence="3">
    <location>
        <begin position="161"/>
        <end position="185"/>
    </location>
</feature>
<feature type="domain" description="EF-hand" evidence="4">
    <location>
        <begin position="810"/>
        <end position="845"/>
    </location>
</feature>
<name>A0A7S3QSU2_DUNTE</name>
<sequence length="1339" mass="143048">MEDVPSPFTQSRLRSFTGRLESSLDARMSVANAMALAPGVLFAPMEKLDCARSSNTAKQGCQPLSSTTQQQSSTGTVEPGSGQLPESALSEINALKSEIAGIEALLGHLKKVLPSVQKGRGIDNTHTEEQLRSRAQSHHRRIKELQGGQDATSTGISNAAAWSSTLRAGDKPSTKPEKWGLDRGGTPVTVTPVGRGEAIMLEAALDEALPEGALTAKYAAPALSAKAAAARAAGPALQADIARAAVQLGGASRAPTTSVAAATLATTTTALRDSSAVQGGTAIGGSGNSFTGSSAKQSAAQLLLSSQNMEDDIEMLSMTAKEAARQVAAHCAERARVILKIDVRYQEAFRAFRAILEAVHAANAALVARLDQAHGQAQDLASVVASLEEKAESQTQHLEAKDTKLAELQSTHEALQWDTQQKIASLSSQNTILADEVEHFSRRLEEAEASFHDLLEERMASATSQVAGLTDERDDLHQRLRFLEKQNALLRHENSRVPCISHTAMQTDPVEWAAAADDEEEEEDAGLGQQVHVGGLDWLPTDAALGPKHQNRGMTSRTSFKQRRKKPKHLGGFLGMLTVDKPGRVRGPMWTTNTIAQIYQDKTIHDAVCDRESSPRSTICSYVHEWHLHKYGLRSLADASLMDLIASARHHQRTSARIGWFAHFTGLDEASDPMDSLQHLSFYLFVLQQLMWPSSLQMAFPETSSHDAAAAVAGAPSDVPVMIKGQQAIDATKAIFRYLNDPDAAIAFIAKHIEPAPIIPSLLPPEASWGGGGVDAGAVDSRAGGPNSYLVPLDPLVKALMTEFHKRIDKNIAHLNALFKAGDLDRDGNINYDDFVTLIRLAAPDATERLLTKAYTEAVRHQPAACYLVSCSTFVEVARNFGFDRWKVDASGFASALPGMGPAGGAALLAEGGVPALLSARKGLNRPTSSGSQVSNQQPLSPPGSADGRVGSSPDKQVTSAGGLLRGIERFDTERGIKACLEACLVGMRPSLEELMADARARLGSPAHPTLQHLECQWEHFQSALAKVRGQPDPLGQPTPSLTVRINSSTQPPNSAPDPQAGNSTLASQRPTTHARGRGPVLPSSHAYPPANAAHAWLCFQLLYESLVAALSSRTLVSRAGSVKRANSSGSGFRSPLSHSPRSGSPSSAAGQQRRMLVVPALPWRAGPASPMSPSTTSGLLPFSNASHKLRSIPSLSRPQLSPLGLESLRSPASPTRLQATQPQEQQLVQDADPLLPETPSHQQHQQLAQEQWDSAQAARMEAMQKQQQEQQQLQEMARALRASAMEQQLRAVPPQVGGKACGRFCLEVHVATRVSPSSLSPAGDLARRLVSRCFGGDA</sequence>
<evidence type="ECO:0000256" key="1">
    <source>
        <dbReference type="ARBA" id="ARBA00022837"/>
    </source>
</evidence>
<dbReference type="PANTHER" id="PTHR34894:SF5">
    <property type="entry name" value="EF-HAND DOMAIN-CONTAINING PROTEIN"/>
    <property type="match status" value="1"/>
</dbReference>
<dbReference type="SUPFAM" id="SSF47473">
    <property type="entry name" value="EF-hand"/>
    <property type="match status" value="1"/>
</dbReference>
<feature type="compositionally biased region" description="Polar residues" evidence="3">
    <location>
        <begin position="1211"/>
        <end position="1229"/>
    </location>
</feature>
<protein>
    <recommendedName>
        <fullName evidence="4">EF-hand domain-containing protein</fullName>
    </recommendedName>
</protein>
<feature type="compositionally biased region" description="Low complexity" evidence="3">
    <location>
        <begin position="1135"/>
        <end position="1148"/>
    </location>
</feature>
<evidence type="ECO:0000256" key="3">
    <source>
        <dbReference type="SAM" id="MobiDB-lite"/>
    </source>
</evidence>
<keyword evidence="1" id="KW-0106">Calcium</keyword>
<feature type="compositionally biased region" description="Polar residues" evidence="3">
    <location>
        <begin position="1038"/>
        <end position="1053"/>
    </location>
</feature>
<evidence type="ECO:0000259" key="4">
    <source>
        <dbReference type="PROSITE" id="PS50222"/>
    </source>
</evidence>
<dbReference type="InterPro" id="IPR018247">
    <property type="entry name" value="EF_Hand_1_Ca_BS"/>
</dbReference>
<gene>
    <name evidence="5" type="ORF">DTER00134_LOCUS7176</name>
</gene>
<organism evidence="5">
    <name type="scientific">Dunaliella tertiolecta</name>
    <name type="common">Green alga</name>
    <dbReference type="NCBI Taxonomy" id="3047"/>
    <lineage>
        <taxon>Eukaryota</taxon>
        <taxon>Viridiplantae</taxon>
        <taxon>Chlorophyta</taxon>
        <taxon>core chlorophytes</taxon>
        <taxon>Chlorophyceae</taxon>
        <taxon>CS clade</taxon>
        <taxon>Chlamydomonadales</taxon>
        <taxon>Dunaliellaceae</taxon>
        <taxon>Dunaliella</taxon>
    </lineage>
</organism>
<feature type="compositionally biased region" description="Basic and acidic residues" evidence="3">
    <location>
        <begin position="168"/>
        <end position="181"/>
    </location>
</feature>
<dbReference type="PANTHER" id="PTHR34894">
    <property type="entry name" value="SAM-DEPENDENT METHYLTRANSFERASE RSMI, CONSERVED SITE"/>
    <property type="match status" value="1"/>
</dbReference>
<feature type="region of interest" description="Disordered" evidence="3">
    <location>
        <begin position="925"/>
        <end position="961"/>
    </location>
</feature>
<dbReference type="InterPro" id="IPR011992">
    <property type="entry name" value="EF-hand-dom_pair"/>
</dbReference>
<reference evidence="5" key="1">
    <citation type="submission" date="2021-01" db="EMBL/GenBank/DDBJ databases">
        <authorList>
            <person name="Corre E."/>
            <person name="Pelletier E."/>
            <person name="Niang G."/>
            <person name="Scheremetjew M."/>
            <person name="Finn R."/>
            <person name="Kale V."/>
            <person name="Holt S."/>
            <person name="Cochrane G."/>
            <person name="Meng A."/>
            <person name="Brown T."/>
            <person name="Cohen L."/>
        </authorList>
    </citation>
    <scope>NUCLEOTIDE SEQUENCE</scope>
    <source>
        <strain evidence="5">CCMP1320</strain>
    </source>
</reference>
<feature type="region of interest" description="Disordered" evidence="3">
    <location>
        <begin position="543"/>
        <end position="565"/>
    </location>
</feature>